<name>A0A3N2CPB8_9ACTN</name>
<dbReference type="OrthoDB" id="3824737at2"/>
<proteinExistence type="predicted"/>
<keyword evidence="2" id="KW-1185">Reference proteome</keyword>
<sequence length="156" mass="16794">MSTLLLRNDLGPVSLLAPEAGMRHVRATYGHLWQWTGDGSDLFTLSVAARSTRLGTAAGARDHLRAELKQLRPGPAPGAESPTETDLALFVEGAAASAADQAGEVRGNLVHQRVVVTTDGELMHVTRILVPDHEAGHELLDRITRSLRVRPWSIPA</sequence>
<reference evidence="1 2" key="1">
    <citation type="submission" date="2018-11" db="EMBL/GenBank/DDBJ databases">
        <title>Sequencing the genomes of 1000 actinobacteria strains.</title>
        <authorList>
            <person name="Klenk H.-P."/>
        </authorList>
    </citation>
    <scope>NUCLEOTIDE SEQUENCE [LARGE SCALE GENOMIC DNA]</scope>
    <source>
        <strain evidence="1 2">DSM 12652</strain>
    </source>
</reference>
<dbReference type="RefSeq" id="WP_123388729.1">
    <property type="nucleotide sequence ID" value="NZ_RKHO01000001.1"/>
</dbReference>
<evidence type="ECO:0000313" key="1">
    <source>
        <dbReference type="EMBL" id="ROR89355.1"/>
    </source>
</evidence>
<dbReference type="EMBL" id="RKHO01000001">
    <property type="protein sequence ID" value="ROR89355.1"/>
    <property type="molecule type" value="Genomic_DNA"/>
</dbReference>
<evidence type="ECO:0000313" key="2">
    <source>
        <dbReference type="Proteomes" id="UP000281738"/>
    </source>
</evidence>
<comment type="caution">
    <text evidence="1">The sequence shown here is derived from an EMBL/GenBank/DDBJ whole genome shotgun (WGS) entry which is preliminary data.</text>
</comment>
<gene>
    <name evidence="1" type="ORF">EDD33_0175</name>
</gene>
<accession>A0A3N2CPB8</accession>
<organism evidence="1 2">
    <name type="scientific">Nocardioides aurantiacus</name>
    <dbReference type="NCBI Taxonomy" id="86796"/>
    <lineage>
        <taxon>Bacteria</taxon>
        <taxon>Bacillati</taxon>
        <taxon>Actinomycetota</taxon>
        <taxon>Actinomycetes</taxon>
        <taxon>Propionibacteriales</taxon>
        <taxon>Nocardioidaceae</taxon>
        <taxon>Nocardioides</taxon>
    </lineage>
</organism>
<dbReference type="AlphaFoldDB" id="A0A3N2CPB8"/>
<dbReference type="Proteomes" id="UP000281738">
    <property type="component" value="Unassembled WGS sequence"/>
</dbReference>
<protein>
    <submittedName>
        <fullName evidence="1">Uncharacterized protein</fullName>
    </submittedName>
</protein>